<dbReference type="EMBL" id="CAJVPW010028091">
    <property type="protein sequence ID" value="CAG8717390.1"/>
    <property type="molecule type" value="Genomic_DNA"/>
</dbReference>
<sequence>DLSTHHYSGFVEIDNFNFAADNLMKIVLNIVKVTSKLLAKLSQLPNFEVLQIKYYAIQEELDYTTCQGKFYKLYDLELFYNGRLEKILFTSYDFCFLQTVRLKCPHITQLYSIINTPEQLNRLFIFANLKELSIIIPCYHRSGHNPEDILLKHTMPINIQELNLSEANIDHKVLLKKLEPWLYKFLNLKRLTLLLGFSKCLSDLKKVVASNSQLTHLICNRLITNISDSCCCLEQVYNYKEFEKEEFDIIEYFCQKNVTIIIKGYSFEKDNLYKKMNF</sequence>
<reference evidence="1" key="1">
    <citation type="submission" date="2021-06" db="EMBL/GenBank/DDBJ databases">
        <authorList>
            <person name="Kallberg Y."/>
            <person name="Tangrot J."/>
            <person name="Rosling A."/>
        </authorList>
    </citation>
    <scope>NUCLEOTIDE SEQUENCE</scope>
    <source>
        <strain evidence="1">28 12/20/2015</strain>
    </source>
</reference>
<protein>
    <submittedName>
        <fullName evidence="1">2343_t:CDS:1</fullName>
    </submittedName>
</protein>
<keyword evidence="2" id="KW-1185">Reference proteome</keyword>
<comment type="caution">
    <text evidence="1">The sequence shown here is derived from an EMBL/GenBank/DDBJ whole genome shotgun (WGS) entry which is preliminary data.</text>
</comment>
<feature type="non-terminal residue" evidence="1">
    <location>
        <position position="1"/>
    </location>
</feature>
<name>A0ACA9PNR9_9GLOM</name>
<evidence type="ECO:0000313" key="1">
    <source>
        <dbReference type="EMBL" id="CAG8717390.1"/>
    </source>
</evidence>
<proteinExistence type="predicted"/>
<organism evidence="1 2">
    <name type="scientific">Cetraspora pellucida</name>
    <dbReference type="NCBI Taxonomy" id="1433469"/>
    <lineage>
        <taxon>Eukaryota</taxon>
        <taxon>Fungi</taxon>
        <taxon>Fungi incertae sedis</taxon>
        <taxon>Mucoromycota</taxon>
        <taxon>Glomeromycotina</taxon>
        <taxon>Glomeromycetes</taxon>
        <taxon>Diversisporales</taxon>
        <taxon>Gigasporaceae</taxon>
        <taxon>Cetraspora</taxon>
    </lineage>
</organism>
<evidence type="ECO:0000313" key="2">
    <source>
        <dbReference type="Proteomes" id="UP000789366"/>
    </source>
</evidence>
<accession>A0ACA9PNR9</accession>
<dbReference type="Proteomes" id="UP000789366">
    <property type="component" value="Unassembled WGS sequence"/>
</dbReference>
<gene>
    <name evidence="1" type="ORF">SPELUC_LOCUS12205</name>
</gene>